<gene>
    <name evidence="2" type="ORF">PV08_07188</name>
</gene>
<protein>
    <submittedName>
        <fullName evidence="2">Uncharacterized protein</fullName>
    </submittedName>
</protein>
<accession>A0A0D1YHK7</accession>
<dbReference type="Proteomes" id="UP000053328">
    <property type="component" value="Unassembled WGS sequence"/>
</dbReference>
<name>A0A0D1YHK7_9EURO</name>
<dbReference type="GeneID" id="27334271"/>
<dbReference type="HOGENOM" id="CLU_1219706_0_0_1"/>
<dbReference type="EMBL" id="KN847496">
    <property type="protein sequence ID" value="KIW14406.1"/>
    <property type="molecule type" value="Genomic_DNA"/>
</dbReference>
<organism evidence="2 3">
    <name type="scientific">Exophiala spinifera</name>
    <dbReference type="NCBI Taxonomy" id="91928"/>
    <lineage>
        <taxon>Eukaryota</taxon>
        <taxon>Fungi</taxon>
        <taxon>Dikarya</taxon>
        <taxon>Ascomycota</taxon>
        <taxon>Pezizomycotina</taxon>
        <taxon>Eurotiomycetes</taxon>
        <taxon>Chaetothyriomycetidae</taxon>
        <taxon>Chaetothyriales</taxon>
        <taxon>Herpotrichiellaceae</taxon>
        <taxon>Exophiala</taxon>
    </lineage>
</organism>
<sequence length="227" mass="26029">MPWAFKSNILSRLIPSFKSPPPPPPPLPPPQSHKRRDSTDPEERHWKRMKKDSRDRIPEPAPKTADIFEHFRQVRGSCCSKDQMVGLCAYLDTILKWGYRIDATDYDDFILRYPEYTTTVSEFAATSDQTALVPVPSYHKWFQGVVSEHKDITATSFNAAQLSIEVHPVLSQTKLRHVAEENPYAFLLVRFALESMLSRASKGVGRRTVMRRLRQLEARFVAISDAT</sequence>
<dbReference type="RefSeq" id="XP_016234622.1">
    <property type="nucleotide sequence ID" value="XM_016381520.1"/>
</dbReference>
<keyword evidence="3" id="KW-1185">Reference proteome</keyword>
<feature type="compositionally biased region" description="Pro residues" evidence="1">
    <location>
        <begin position="18"/>
        <end position="31"/>
    </location>
</feature>
<reference evidence="2 3" key="1">
    <citation type="submission" date="2015-01" db="EMBL/GenBank/DDBJ databases">
        <title>The Genome Sequence of Exophiala spinifera CBS89968.</title>
        <authorList>
            <consortium name="The Broad Institute Genomics Platform"/>
            <person name="Cuomo C."/>
            <person name="de Hoog S."/>
            <person name="Gorbushina A."/>
            <person name="Stielow B."/>
            <person name="Teixiera M."/>
            <person name="Abouelleil A."/>
            <person name="Chapman S.B."/>
            <person name="Priest M."/>
            <person name="Young S.K."/>
            <person name="Wortman J."/>
            <person name="Nusbaum C."/>
            <person name="Birren B."/>
        </authorList>
    </citation>
    <scope>NUCLEOTIDE SEQUENCE [LARGE SCALE GENOMIC DNA]</scope>
    <source>
        <strain evidence="2 3">CBS 89968</strain>
    </source>
</reference>
<dbReference type="VEuPathDB" id="FungiDB:PV08_07188"/>
<dbReference type="OrthoDB" id="4161720at2759"/>
<feature type="region of interest" description="Disordered" evidence="1">
    <location>
        <begin position="14"/>
        <end position="62"/>
    </location>
</feature>
<dbReference type="AlphaFoldDB" id="A0A0D1YHK7"/>
<evidence type="ECO:0000256" key="1">
    <source>
        <dbReference type="SAM" id="MobiDB-lite"/>
    </source>
</evidence>
<evidence type="ECO:0000313" key="3">
    <source>
        <dbReference type="Proteomes" id="UP000053328"/>
    </source>
</evidence>
<proteinExistence type="predicted"/>
<evidence type="ECO:0000313" key="2">
    <source>
        <dbReference type="EMBL" id="KIW14406.1"/>
    </source>
</evidence>